<dbReference type="OrthoDB" id="7033777at2"/>
<protein>
    <recommendedName>
        <fullName evidence="4">Tail spike TSP1/Gp66 N-terminal domain-containing protein</fullName>
    </recommendedName>
</protein>
<dbReference type="EMBL" id="RRZK01000001">
    <property type="protein sequence ID" value="TDB69280.1"/>
    <property type="molecule type" value="Genomic_DNA"/>
</dbReference>
<name>A0A4R4KLM5_PSEVA</name>
<feature type="compositionally biased region" description="Polar residues" evidence="1">
    <location>
        <begin position="1"/>
        <end position="15"/>
    </location>
</feature>
<evidence type="ECO:0008006" key="4">
    <source>
        <dbReference type="Google" id="ProtNLM"/>
    </source>
</evidence>
<dbReference type="RefSeq" id="WP_132680094.1">
    <property type="nucleotide sequence ID" value="NZ_LT629803.1"/>
</dbReference>
<evidence type="ECO:0000313" key="2">
    <source>
        <dbReference type="EMBL" id="TDB69280.1"/>
    </source>
</evidence>
<accession>A0A4R4KLM5</accession>
<reference evidence="3" key="1">
    <citation type="journal article" date="2019" name="bioRxiv">
        <title>Bacterially produced spermidine induces plant systemic susceptibility to pathogens.</title>
        <authorList>
            <person name="Melnyk R.A."/>
            <person name="Beskrovnaya P.A."/>
            <person name="Liu Z."/>
            <person name="Song Y."/>
            <person name="Haney C.H."/>
        </authorList>
    </citation>
    <scope>NUCLEOTIDE SEQUENCE [LARGE SCALE GENOMIC DNA]</scope>
    <source>
        <strain evidence="3">Dha-51</strain>
    </source>
</reference>
<organism evidence="2 3">
    <name type="scientific">Pseudomonas vancouverensis</name>
    <dbReference type="NCBI Taxonomy" id="95300"/>
    <lineage>
        <taxon>Bacteria</taxon>
        <taxon>Pseudomonadati</taxon>
        <taxon>Pseudomonadota</taxon>
        <taxon>Gammaproteobacteria</taxon>
        <taxon>Pseudomonadales</taxon>
        <taxon>Pseudomonadaceae</taxon>
        <taxon>Pseudomonas</taxon>
    </lineage>
</organism>
<feature type="region of interest" description="Disordered" evidence="1">
    <location>
        <begin position="1"/>
        <end position="22"/>
    </location>
</feature>
<evidence type="ECO:0000313" key="3">
    <source>
        <dbReference type="Proteomes" id="UP000295254"/>
    </source>
</evidence>
<comment type="caution">
    <text evidence="2">The sequence shown here is derived from an EMBL/GenBank/DDBJ whole genome shotgun (WGS) entry which is preliminary data.</text>
</comment>
<dbReference type="AlphaFoldDB" id="A0A4R4KLM5"/>
<keyword evidence="3" id="KW-1185">Reference proteome</keyword>
<gene>
    <name evidence="2" type="ORF">EIY72_00040</name>
</gene>
<dbReference type="Proteomes" id="UP000295254">
    <property type="component" value="Unassembled WGS sequence"/>
</dbReference>
<proteinExistence type="predicted"/>
<sequence length="725" mass="79305">MAYNTGNPIGSTSPKDLSDNARNLDYFVNGQEASYPDRKGVPRKSWKGMEAEHNVDQVRRESEFDAAQVHRTEVFDATQGNREDQFNTWLDGSGFENDPLVYVDGSPLRVDRVTQLVDRGGSLYTVKRPASFPYGLTGEWATDATHLVLRNDQSIRQDLAEPTGAGRVGWTRRPTLAAESSVDYILSLQPINIWENEFTSLITEKPDAHAPQTWDWAPAIQAANDLIRTRFNTYGPGIQNVIQFPGSIYKVKSKITLSAFVKIKSVGMVVFQTEVANDSAFHFTAATGDYSSNTAVINKQQWMRGPFINGADGGFTFHNMLGRAGCIGLEIGSRTDLGELSPTARYTSCEYNIEGYAIAIKFNRFRNYIATFEKVHLELNDELVVFGEPSMANVLDSGENIHFIGCTFANCTTAFRWYCDGFDVNLTNCSYDYIGTVFRLHRLYKKITVHGGHMEGIGGVRAHDGVGGILLEESASSADTGTQCLVQFIGVSAVTPPGNVFRGSSKVQLELDYEYRKIGTDNTPAKLFLVDPRITLRRKAIVNQHRATLPSWAVNHQRNPTFTLDAEGSTAAPTGYTRVAGGAPSVIEAASASVLGGKAIKITGAASGSYYILDANDKTPCAPGDVVLANLFAKFPADVTAAQCSITCRLQFFSSADEVLLTTSEVSNDYGNSELIMGEWSAHVWARQAVAPAGTAYYKARFGVTGIGMNSRITYITGLYSTILK</sequence>
<evidence type="ECO:0000256" key="1">
    <source>
        <dbReference type="SAM" id="MobiDB-lite"/>
    </source>
</evidence>